<proteinExistence type="predicted"/>
<dbReference type="EMBL" id="BMAW01064684">
    <property type="protein sequence ID" value="GFT46427.1"/>
    <property type="molecule type" value="Genomic_DNA"/>
</dbReference>
<protein>
    <submittedName>
        <fullName evidence="1">Uncharacterized protein</fullName>
    </submittedName>
</protein>
<evidence type="ECO:0000313" key="1">
    <source>
        <dbReference type="EMBL" id="GFT46427.1"/>
    </source>
</evidence>
<sequence length="89" mass="10395">MAFAFEEVPGNVYRMLQLLEYILRLQYCYLLLACAQRHILPPYPAIHRNKTTSNDTTHNDSCTLAILIKPYTKFLAKDSLLLEYTKDKQ</sequence>
<reference evidence="1" key="1">
    <citation type="submission" date="2020-08" db="EMBL/GenBank/DDBJ databases">
        <title>Multicomponent nature underlies the extraordinary mechanical properties of spider dragline silk.</title>
        <authorList>
            <person name="Kono N."/>
            <person name="Nakamura H."/>
            <person name="Mori M."/>
            <person name="Yoshida Y."/>
            <person name="Ohtoshi R."/>
            <person name="Malay A.D."/>
            <person name="Moran D.A.P."/>
            <person name="Tomita M."/>
            <person name="Numata K."/>
            <person name="Arakawa K."/>
        </authorList>
    </citation>
    <scope>NUCLEOTIDE SEQUENCE</scope>
</reference>
<dbReference type="Proteomes" id="UP000887013">
    <property type="component" value="Unassembled WGS sequence"/>
</dbReference>
<organism evidence="1 2">
    <name type="scientific">Nephila pilipes</name>
    <name type="common">Giant wood spider</name>
    <name type="synonym">Nephila maculata</name>
    <dbReference type="NCBI Taxonomy" id="299642"/>
    <lineage>
        <taxon>Eukaryota</taxon>
        <taxon>Metazoa</taxon>
        <taxon>Ecdysozoa</taxon>
        <taxon>Arthropoda</taxon>
        <taxon>Chelicerata</taxon>
        <taxon>Arachnida</taxon>
        <taxon>Araneae</taxon>
        <taxon>Araneomorphae</taxon>
        <taxon>Entelegynae</taxon>
        <taxon>Araneoidea</taxon>
        <taxon>Nephilidae</taxon>
        <taxon>Nephila</taxon>
    </lineage>
</organism>
<keyword evidence="2" id="KW-1185">Reference proteome</keyword>
<comment type="caution">
    <text evidence="1">The sequence shown here is derived from an EMBL/GenBank/DDBJ whole genome shotgun (WGS) entry which is preliminary data.</text>
</comment>
<evidence type="ECO:0000313" key="2">
    <source>
        <dbReference type="Proteomes" id="UP000887013"/>
    </source>
</evidence>
<gene>
    <name evidence="1" type="ORF">NPIL_405061</name>
</gene>
<name>A0A8X6TR05_NEPPI</name>
<dbReference type="AlphaFoldDB" id="A0A8X6TR05"/>
<accession>A0A8X6TR05</accession>